<gene>
    <name evidence="14" type="ORF">PM3016_2406</name>
</gene>
<keyword evidence="4" id="KW-0808">Transferase</keyword>
<dbReference type="Gene3D" id="6.10.340.10">
    <property type="match status" value="1"/>
</dbReference>
<evidence type="ECO:0000256" key="6">
    <source>
        <dbReference type="ARBA" id="ARBA00022741"/>
    </source>
</evidence>
<feature type="domain" description="HAMP" evidence="13">
    <location>
        <begin position="348"/>
        <end position="400"/>
    </location>
</feature>
<reference evidence="14 15" key="1">
    <citation type="journal article" date="2012" name="J. Bacteriol.">
        <title>Complete Genome Sequence of Paenibacillus mucilaginosus 3016, a Bacterium Functional as Microbial Fertilizer.</title>
        <authorList>
            <person name="Ma M."/>
            <person name="Wang Z."/>
            <person name="Li L."/>
            <person name="Jiang X."/>
            <person name="Guan D."/>
            <person name="Cao F."/>
            <person name="Chen H."/>
            <person name="Wang X."/>
            <person name="Shen D."/>
            <person name="Du B."/>
            <person name="Li J."/>
        </authorList>
    </citation>
    <scope>NUCLEOTIDE SEQUENCE [LARGE SCALE GENOMIC DNA]</scope>
    <source>
        <strain evidence="14 15">3016</strain>
    </source>
</reference>
<proteinExistence type="predicted"/>
<dbReference type="CDD" id="cd06225">
    <property type="entry name" value="HAMP"/>
    <property type="match status" value="1"/>
</dbReference>
<feature type="transmembrane region" description="Helical" evidence="12">
    <location>
        <begin position="327"/>
        <end position="351"/>
    </location>
</feature>
<organism evidence="14 15">
    <name type="scientific">Paenibacillus mucilaginosus 3016</name>
    <dbReference type="NCBI Taxonomy" id="1116391"/>
    <lineage>
        <taxon>Bacteria</taxon>
        <taxon>Bacillati</taxon>
        <taxon>Bacillota</taxon>
        <taxon>Bacilli</taxon>
        <taxon>Bacillales</taxon>
        <taxon>Paenibacillaceae</taxon>
        <taxon>Paenibacillus</taxon>
    </lineage>
</organism>
<dbReference type="InterPro" id="IPR003594">
    <property type="entry name" value="HATPase_dom"/>
</dbReference>
<keyword evidence="15" id="KW-1185">Reference proteome</keyword>
<evidence type="ECO:0000256" key="11">
    <source>
        <dbReference type="ARBA" id="ARBA00023136"/>
    </source>
</evidence>
<dbReference type="GO" id="GO:0005524">
    <property type="term" value="F:ATP binding"/>
    <property type="evidence" value="ECO:0007669"/>
    <property type="project" value="UniProtKB-KW"/>
</dbReference>
<dbReference type="InterPro" id="IPR050640">
    <property type="entry name" value="Bact_2-comp_sensor_kinase"/>
</dbReference>
<dbReference type="PROSITE" id="PS50885">
    <property type="entry name" value="HAMP"/>
    <property type="match status" value="1"/>
</dbReference>
<evidence type="ECO:0000313" key="15">
    <source>
        <dbReference type="Proteomes" id="UP000007523"/>
    </source>
</evidence>
<keyword evidence="10" id="KW-0902">Two-component regulatory system</keyword>
<evidence type="ECO:0000256" key="8">
    <source>
        <dbReference type="ARBA" id="ARBA00022840"/>
    </source>
</evidence>
<dbReference type="InterPro" id="IPR036890">
    <property type="entry name" value="HATPase_C_sf"/>
</dbReference>
<dbReference type="STRING" id="1116391.PM3016_2406"/>
<dbReference type="Pfam" id="PF02743">
    <property type="entry name" value="dCache_1"/>
    <property type="match status" value="1"/>
</dbReference>
<dbReference type="Gene3D" id="3.30.450.20">
    <property type="entry name" value="PAS domain"/>
    <property type="match status" value="1"/>
</dbReference>
<evidence type="ECO:0000256" key="12">
    <source>
        <dbReference type="SAM" id="Phobius"/>
    </source>
</evidence>
<keyword evidence="7 14" id="KW-0418">Kinase</keyword>
<accession>H6NKY8</accession>
<evidence type="ECO:0000256" key="2">
    <source>
        <dbReference type="ARBA" id="ARBA00022475"/>
    </source>
</evidence>
<evidence type="ECO:0000313" key="14">
    <source>
        <dbReference type="EMBL" id="AFC29294.1"/>
    </source>
</evidence>
<keyword evidence="3" id="KW-0597">Phosphoprotein</keyword>
<keyword evidence="6" id="KW-0547">Nucleotide-binding</keyword>
<dbReference type="GO" id="GO:0000155">
    <property type="term" value="F:phosphorelay sensor kinase activity"/>
    <property type="evidence" value="ECO:0007669"/>
    <property type="project" value="InterPro"/>
</dbReference>
<keyword evidence="2" id="KW-1003">Cell membrane</keyword>
<dbReference type="InterPro" id="IPR003660">
    <property type="entry name" value="HAMP_dom"/>
</dbReference>
<evidence type="ECO:0000256" key="7">
    <source>
        <dbReference type="ARBA" id="ARBA00022777"/>
    </source>
</evidence>
<keyword evidence="8" id="KW-0067">ATP-binding</keyword>
<dbReference type="RefSeq" id="WP_014369661.1">
    <property type="nucleotide sequence ID" value="NC_016935.1"/>
</dbReference>
<dbReference type="HOGENOM" id="CLU_020473_6_1_9"/>
<dbReference type="GO" id="GO:0005886">
    <property type="term" value="C:plasma membrane"/>
    <property type="evidence" value="ECO:0007669"/>
    <property type="project" value="UniProtKB-SubCell"/>
</dbReference>
<dbReference type="PANTHER" id="PTHR34220">
    <property type="entry name" value="SENSOR HISTIDINE KINASE YPDA"/>
    <property type="match status" value="1"/>
</dbReference>
<dbReference type="EMBL" id="CP003235">
    <property type="protein sequence ID" value="AFC29294.1"/>
    <property type="molecule type" value="Genomic_DNA"/>
</dbReference>
<evidence type="ECO:0000256" key="3">
    <source>
        <dbReference type="ARBA" id="ARBA00022553"/>
    </source>
</evidence>
<dbReference type="PANTHER" id="PTHR34220:SF11">
    <property type="entry name" value="SENSOR PROTEIN KINASE HPTS"/>
    <property type="match status" value="1"/>
</dbReference>
<keyword evidence="9 12" id="KW-1133">Transmembrane helix</keyword>
<dbReference type="Pfam" id="PF06580">
    <property type="entry name" value="His_kinase"/>
    <property type="match status" value="1"/>
</dbReference>
<evidence type="ECO:0000259" key="13">
    <source>
        <dbReference type="PROSITE" id="PS50885"/>
    </source>
</evidence>
<feature type="transmembrane region" description="Helical" evidence="12">
    <location>
        <begin position="26"/>
        <end position="44"/>
    </location>
</feature>
<dbReference type="CDD" id="cd12912">
    <property type="entry name" value="PDC2_MCP_like"/>
    <property type="match status" value="1"/>
</dbReference>
<dbReference type="InterPro" id="IPR033479">
    <property type="entry name" value="dCache_1"/>
</dbReference>
<protein>
    <submittedName>
        <fullName evidence="14">Integral membrane sensor signal transduction histidine kinase</fullName>
    </submittedName>
</protein>
<dbReference type="Pfam" id="PF02518">
    <property type="entry name" value="HATPase_c"/>
    <property type="match status" value="1"/>
</dbReference>
<dbReference type="KEGG" id="pmq:PM3016_2406"/>
<dbReference type="SMART" id="SM00304">
    <property type="entry name" value="HAMP"/>
    <property type="match status" value="1"/>
</dbReference>
<keyword evidence="5 12" id="KW-0812">Transmembrane</keyword>
<evidence type="ECO:0000256" key="10">
    <source>
        <dbReference type="ARBA" id="ARBA00023012"/>
    </source>
</evidence>
<dbReference type="AlphaFoldDB" id="H6NKY8"/>
<sequence>MLKRLHLWPLRGRLVQLTQLRMEWKLIIIFVCLLIIPISLLSYYSDQNYVSSVQDNTSAYVQEVSKETANRLDEYIQDMEKLSTIPAYVDEIKENLELSNRYYESLESGQTGAPSASQSLTLSSVEIRQRIESSINFLNNIKEDTTSVYLFDQYGNAYYRYKSGVRQDIDKRYAVWKQAVGRDKGLPALIPTEEVVNNTNRRNYLFSVVREVFNNAYEPIGLIVVDANMDSFERFVKDMDEVTHGKTFIINKEDIVIYDSDRTFMTRKVEAGHWLQRGREPQGSFIEDVDGRESLVVYSVSERSGWRVVITVPLDELTQGVQRTREFTLFATLLTISLALVLSIFLSFALTRSLRKLLLLMKSVQQGNLEVSFPVTTQDEAGRLGNQFNRMIERIRQLIEENTRIGERKKEAELHALQSQINPHFIYNTLESIRMTAEFNDDDEVADMTEILGKLLRYSITDKKEFVQVEDELEHLRNYMKLQEFRYPGRFRLEIEPYGRYESLRMLKLTVQPIVENAILHGMNPSQTMVVSVSLALSGEDAVMVIKDNGVGMSGETLEKLRRSLSLPQAEGDRRDKRGIGLRNVNERLKLYYGEAYGLEVYSTEGEGTEVHVRLHRTWEQE</sequence>
<dbReference type="SUPFAM" id="SSF55874">
    <property type="entry name" value="ATPase domain of HSP90 chaperone/DNA topoisomerase II/histidine kinase"/>
    <property type="match status" value="1"/>
</dbReference>
<comment type="subcellular location">
    <subcellularLocation>
        <location evidence="1">Cell membrane</location>
        <topology evidence="1">Multi-pass membrane protein</topology>
    </subcellularLocation>
</comment>
<evidence type="ECO:0000256" key="4">
    <source>
        <dbReference type="ARBA" id="ARBA00022679"/>
    </source>
</evidence>
<name>H6NKY8_9BACL</name>
<evidence type="ECO:0000256" key="9">
    <source>
        <dbReference type="ARBA" id="ARBA00022989"/>
    </source>
</evidence>
<dbReference type="Proteomes" id="UP000007523">
    <property type="component" value="Chromosome"/>
</dbReference>
<evidence type="ECO:0000256" key="5">
    <source>
        <dbReference type="ARBA" id="ARBA00022692"/>
    </source>
</evidence>
<keyword evidence="11 12" id="KW-0472">Membrane</keyword>
<dbReference type="Pfam" id="PF00672">
    <property type="entry name" value="HAMP"/>
    <property type="match status" value="1"/>
</dbReference>
<evidence type="ECO:0000256" key="1">
    <source>
        <dbReference type="ARBA" id="ARBA00004651"/>
    </source>
</evidence>
<dbReference type="Gene3D" id="3.30.565.10">
    <property type="entry name" value="Histidine kinase-like ATPase, C-terminal domain"/>
    <property type="match status" value="1"/>
</dbReference>
<dbReference type="InterPro" id="IPR010559">
    <property type="entry name" value="Sig_transdc_His_kin_internal"/>
</dbReference>
<dbReference type="SUPFAM" id="SSF158472">
    <property type="entry name" value="HAMP domain-like"/>
    <property type="match status" value="1"/>
</dbReference>